<gene>
    <name evidence="1" type="ORF">Psi01_59390</name>
</gene>
<comment type="caution">
    <text evidence="1">The sequence shown here is derived from an EMBL/GenBank/DDBJ whole genome shotgun (WGS) entry which is preliminary data.</text>
</comment>
<accession>A0A8J3SL86</accession>
<dbReference type="EMBL" id="BOOJ01000052">
    <property type="protein sequence ID" value="GIH95309.1"/>
    <property type="molecule type" value="Genomic_DNA"/>
</dbReference>
<sequence>MTGTTEGQMLTATVATAETMTAREIATAIGVGTRTRDYVMRDREGYTILGQYDTPRYARVLHSLGRSDCSDVTFRIRIVAIALHKSISTGRMHAVSSTRIQAYTPYQLCKIVARIASEYPHDLVTIGDVCDGWLKENHARL</sequence>
<dbReference type="Proteomes" id="UP000619788">
    <property type="component" value="Unassembled WGS sequence"/>
</dbReference>
<name>A0A8J3SL86_9ACTN</name>
<dbReference type="RefSeq" id="WP_204067408.1">
    <property type="nucleotide sequence ID" value="NZ_BOOJ01000052.1"/>
</dbReference>
<protein>
    <submittedName>
        <fullName evidence="1">Uncharacterized protein</fullName>
    </submittedName>
</protein>
<proteinExistence type="predicted"/>
<reference evidence="1 2" key="1">
    <citation type="submission" date="2021-01" db="EMBL/GenBank/DDBJ databases">
        <title>Whole genome shotgun sequence of Planobispora siamensis NBRC 107568.</title>
        <authorList>
            <person name="Komaki H."/>
            <person name="Tamura T."/>
        </authorList>
    </citation>
    <scope>NUCLEOTIDE SEQUENCE [LARGE SCALE GENOMIC DNA]</scope>
    <source>
        <strain evidence="1 2">NBRC 107568</strain>
    </source>
</reference>
<keyword evidence="2" id="KW-1185">Reference proteome</keyword>
<evidence type="ECO:0000313" key="1">
    <source>
        <dbReference type="EMBL" id="GIH95309.1"/>
    </source>
</evidence>
<organism evidence="1 2">
    <name type="scientific">Planobispora siamensis</name>
    <dbReference type="NCBI Taxonomy" id="936338"/>
    <lineage>
        <taxon>Bacteria</taxon>
        <taxon>Bacillati</taxon>
        <taxon>Actinomycetota</taxon>
        <taxon>Actinomycetes</taxon>
        <taxon>Streptosporangiales</taxon>
        <taxon>Streptosporangiaceae</taxon>
        <taxon>Planobispora</taxon>
    </lineage>
</organism>
<evidence type="ECO:0000313" key="2">
    <source>
        <dbReference type="Proteomes" id="UP000619788"/>
    </source>
</evidence>
<dbReference type="AlphaFoldDB" id="A0A8J3SL86"/>